<dbReference type="STRING" id="297318.BK138_09830"/>
<comment type="caution">
    <text evidence="1">The sequence shown here is derived from an EMBL/GenBank/DDBJ whole genome shotgun (WGS) entry which is preliminary data.</text>
</comment>
<proteinExistence type="predicted"/>
<accession>A0A1R1F3Z0</accession>
<reference evidence="1 2" key="1">
    <citation type="submission" date="2016-11" db="EMBL/GenBank/DDBJ databases">
        <title>Paenibacillus species isolates.</title>
        <authorList>
            <person name="Beno S.M."/>
        </authorList>
    </citation>
    <scope>NUCLEOTIDE SEQUENCE [LARGE SCALE GENOMIC DNA]</scope>
    <source>
        <strain evidence="1 2">FSL R5-0378</strain>
    </source>
</reference>
<dbReference type="Gene3D" id="3.40.50.1820">
    <property type="entry name" value="alpha/beta hydrolase"/>
    <property type="match status" value="1"/>
</dbReference>
<dbReference type="Proteomes" id="UP000187172">
    <property type="component" value="Unassembled WGS sequence"/>
</dbReference>
<keyword evidence="2" id="KW-1185">Reference proteome</keyword>
<dbReference type="AlphaFoldDB" id="A0A1R1F3Z0"/>
<dbReference type="SUPFAM" id="SSF53474">
    <property type="entry name" value="alpha/beta-Hydrolases"/>
    <property type="match status" value="1"/>
</dbReference>
<organism evidence="1 2">
    <name type="scientific">Paenibacillus rhizosphaerae</name>
    <dbReference type="NCBI Taxonomy" id="297318"/>
    <lineage>
        <taxon>Bacteria</taxon>
        <taxon>Bacillati</taxon>
        <taxon>Bacillota</taxon>
        <taxon>Bacilli</taxon>
        <taxon>Bacillales</taxon>
        <taxon>Paenibacillaceae</taxon>
        <taxon>Paenibacillus</taxon>
    </lineage>
</organism>
<keyword evidence="1" id="KW-0378">Hydrolase</keyword>
<name>A0A1R1F3Z0_9BACL</name>
<dbReference type="GO" id="GO:0016787">
    <property type="term" value="F:hydrolase activity"/>
    <property type="evidence" value="ECO:0007669"/>
    <property type="project" value="UniProtKB-KW"/>
</dbReference>
<evidence type="ECO:0000313" key="1">
    <source>
        <dbReference type="EMBL" id="OMF58777.1"/>
    </source>
</evidence>
<gene>
    <name evidence="1" type="ORF">BK138_09830</name>
</gene>
<sequence length="214" mass="24645">MKIMADWVQGYKDRKISYTLLSKAESNTSGLAIIFPGQGYTAQAPLLYYSMGIYLNQNYDVLQVNYQYNDPFYRDFSFDEMAEAIRIDVGAVIDRVLQNASYDDYILIGKSIGTIALGFEVQRDLFQKAKVIWFTPLLGRDFVWNAMLDSKQRSLCFIGDNDSCYIEERFQQLRANPNLLLRLIPGVNHGLEYETDLFASMDVLKQVMKEVEAF</sequence>
<dbReference type="EMBL" id="MRTP01000001">
    <property type="protein sequence ID" value="OMF58777.1"/>
    <property type="molecule type" value="Genomic_DNA"/>
</dbReference>
<protein>
    <submittedName>
        <fullName evidence="1">Alpha/beta hydrolase</fullName>
    </submittedName>
</protein>
<dbReference type="InterPro" id="IPR029058">
    <property type="entry name" value="AB_hydrolase_fold"/>
</dbReference>
<evidence type="ECO:0000313" key="2">
    <source>
        <dbReference type="Proteomes" id="UP000187172"/>
    </source>
</evidence>
<dbReference type="RefSeq" id="WP_076168864.1">
    <property type="nucleotide sequence ID" value="NZ_MRTP01000001.1"/>
</dbReference>